<comment type="cofactor">
    <cofactor evidence="2">
        <name>Mg(2+)</name>
        <dbReference type="ChEBI" id="CHEBI:18420"/>
    </cofactor>
</comment>
<dbReference type="Pfam" id="PF16953">
    <property type="entry name" value="PRORP"/>
    <property type="match status" value="1"/>
</dbReference>
<name>A0ABM5FAM6_9SAUR</name>
<evidence type="ECO:0000256" key="8">
    <source>
        <dbReference type="ARBA" id="ARBA00022723"/>
    </source>
</evidence>
<evidence type="ECO:0000256" key="6">
    <source>
        <dbReference type="ARBA" id="ARBA00022694"/>
    </source>
</evidence>
<dbReference type="PANTHER" id="PTHR13547:SF1">
    <property type="entry name" value="MITOCHONDRIAL RIBONUCLEASE P CATALYTIC SUBUNIT"/>
    <property type="match status" value="1"/>
</dbReference>
<keyword evidence="9" id="KW-0378">Hydrolase</keyword>
<evidence type="ECO:0000256" key="9">
    <source>
        <dbReference type="ARBA" id="ARBA00022801"/>
    </source>
</evidence>
<organism evidence="18 20">
    <name type="scientific">Pogona vitticeps</name>
    <name type="common">central bearded dragon</name>
    <dbReference type="NCBI Taxonomy" id="103695"/>
    <lineage>
        <taxon>Eukaryota</taxon>
        <taxon>Metazoa</taxon>
        <taxon>Chordata</taxon>
        <taxon>Craniata</taxon>
        <taxon>Vertebrata</taxon>
        <taxon>Euteleostomi</taxon>
        <taxon>Lepidosauria</taxon>
        <taxon>Squamata</taxon>
        <taxon>Bifurcata</taxon>
        <taxon>Unidentata</taxon>
        <taxon>Episquamata</taxon>
        <taxon>Toxicofera</taxon>
        <taxon>Iguania</taxon>
        <taxon>Acrodonta</taxon>
        <taxon>Agamidae</taxon>
        <taxon>Amphibolurinae</taxon>
        <taxon>Pogona</taxon>
    </lineage>
</organism>
<evidence type="ECO:0000256" key="10">
    <source>
        <dbReference type="ARBA" id="ARBA00022833"/>
    </source>
</evidence>
<keyword evidence="8" id="KW-0479">Metal-binding</keyword>
<keyword evidence="7" id="KW-0540">Nuclease</keyword>
<feature type="domain" description="PRORP" evidence="17">
    <location>
        <begin position="345"/>
        <end position="581"/>
    </location>
</feature>
<keyword evidence="6" id="KW-0819">tRNA processing</keyword>
<keyword evidence="10" id="KW-0862">Zinc</keyword>
<keyword evidence="12" id="KW-0809">Transit peptide</keyword>
<evidence type="ECO:0000256" key="11">
    <source>
        <dbReference type="ARBA" id="ARBA00022842"/>
    </source>
</evidence>
<reference evidence="18 19" key="1">
    <citation type="submission" date="2025-05" db="UniProtKB">
        <authorList>
            <consortium name="RefSeq"/>
        </authorList>
    </citation>
    <scope>NUCLEOTIDE SEQUENCE [LARGE SCALE GENOMIC DNA]</scope>
</reference>
<evidence type="ECO:0000313" key="20">
    <source>
        <dbReference type="RefSeq" id="XP_072842463.1"/>
    </source>
</evidence>
<dbReference type="GeneID" id="110089310"/>
<evidence type="ECO:0000256" key="2">
    <source>
        <dbReference type="ARBA" id="ARBA00001946"/>
    </source>
</evidence>
<evidence type="ECO:0000259" key="17">
    <source>
        <dbReference type="Pfam" id="PF16953"/>
    </source>
</evidence>
<dbReference type="InterPro" id="IPR011990">
    <property type="entry name" value="TPR-like_helical_dom_sf"/>
</dbReference>
<feature type="region of interest" description="Disordered" evidence="16">
    <location>
        <begin position="50"/>
        <end position="77"/>
    </location>
</feature>
<accession>A0ABM5FAM6</accession>
<evidence type="ECO:0000256" key="3">
    <source>
        <dbReference type="ARBA" id="ARBA00004173"/>
    </source>
</evidence>
<evidence type="ECO:0000256" key="5">
    <source>
        <dbReference type="ARBA" id="ARBA00012179"/>
    </source>
</evidence>
<keyword evidence="18" id="KW-1185">Reference proteome</keyword>
<keyword evidence="11" id="KW-0460">Magnesium</keyword>
<proteinExistence type="inferred from homology"/>
<dbReference type="RefSeq" id="XP_072842463.1">
    <property type="nucleotide sequence ID" value="XM_072986362.1"/>
</dbReference>
<dbReference type="RefSeq" id="XP_072842462.1">
    <property type="nucleotide sequence ID" value="XM_072986361.1"/>
</dbReference>
<evidence type="ECO:0000256" key="13">
    <source>
        <dbReference type="ARBA" id="ARBA00023128"/>
    </source>
</evidence>
<evidence type="ECO:0000256" key="1">
    <source>
        <dbReference type="ARBA" id="ARBA00000928"/>
    </source>
</evidence>
<evidence type="ECO:0000256" key="15">
    <source>
        <dbReference type="ARBA" id="ARBA00044559"/>
    </source>
</evidence>
<keyword evidence="13" id="KW-0496">Mitochondrion</keyword>
<evidence type="ECO:0000256" key="12">
    <source>
        <dbReference type="ARBA" id="ARBA00022946"/>
    </source>
</evidence>
<dbReference type="PANTHER" id="PTHR13547">
    <property type="match status" value="1"/>
</dbReference>
<comment type="similarity">
    <text evidence="4">Belongs to the PPR family. P subfamily.</text>
</comment>
<evidence type="ECO:0000313" key="18">
    <source>
        <dbReference type="Proteomes" id="UP001652642"/>
    </source>
</evidence>
<comment type="catalytic activity">
    <reaction evidence="1">
        <text>Endonucleolytic cleavage of RNA, removing 5'-extranucleotides from tRNA precursor.</text>
        <dbReference type="EC" id="3.1.26.5"/>
    </reaction>
</comment>
<dbReference type="Gene3D" id="3.40.50.11980">
    <property type="match status" value="1"/>
</dbReference>
<evidence type="ECO:0000256" key="7">
    <source>
        <dbReference type="ARBA" id="ARBA00022722"/>
    </source>
</evidence>
<comment type="subcellular location">
    <subcellularLocation>
        <location evidence="3">Mitochondrion</location>
    </subcellularLocation>
</comment>
<dbReference type="Gene3D" id="1.25.40.10">
    <property type="entry name" value="Tetratricopeptide repeat domain"/>
    <property type="match status" value="1"/>
</dbReference>
<evidence type="ECO:0000256" key="4">
    <source>
        <dbReference type="ARBA" id="ARBA00007626"/>
    </source>
</evidence>
<dbReference type="CDD" id="cd18718">
    <property type="entry name" value="PIN_PRORP"/>
    <property type="match status" value="1"/>
</dbReference>
<feature type="compositionally biased region" description="Basic and acidic residues" evidence="16">
    <location>
        <begin position="65"/>
        <end position="77"/>
    </location>
</feature>
<evidence type="ECO:0000256" key="14">
    <source>
        <dbReference type="ARBA" id="ARBA00044536"/>
    </source>
</evidence>
<dbReference type="Proteomes" id="UP001652642">
    <property type="component" value="Chromosome 1"/>
</dbReference>
<sequence>MQFFHQTSSCFLQTLVKKYRVFSPMPRFQELPINFGRAIFATSYLSAEREDPKVHEPGSSTWYSRKRDENKRKERTRKEGFLPQAYNMFAAGAAKKRSVISGEEEQPVISSKKEVHFPPPEKPLSLEEWEELKGKYDGYQIFEVFMLLQMIDYNRPIDVAKSLLAAVAKRDGDIHYNILLQYLHLCVSQQQTKEIYDMFDIMRKKFKTLEKSASTLLIKGLSDSPHWRDALTVLQQIKKQKVMTPTSRNYRDCIKAAIMNQEINLAWKLFHELLAEGLTPTMDTLQLFFDTGKSVQNDRWTNELIYILRYLRDNQIYPGEDLVHSIKQWFESIPGEKWQGNITTIKKSGQCLSCNQTLESLQLTPEEYNILKEKIMKDVIEGADTFRKTTPEELEQFRKFVDRHSPFDIVIDGLNVAKTSVRFNSSEILLEVVNCLAQQNLRLLVLGRKHMLSGTSQWKKKNMAAMSRKATFFFTENESEDDPFLIYAALHSGRHCKFITRDLLRDHKACVSDSLIQHLFFKWQRSHQMVLSVYVPKEIVRFEPVMTYDTIVQTTGDSWHIPYDERLEERTSYEVPTKWLCLRKK</sequence>
<gene>
    <name evidence="19 20" type="primary">PRORP</name>
</gene>
<protein>
    <recommendedName>
        <fullName evidence="14">Mitochondrial ribonuclease P catalytic subunit</fullName>
        <ecNumber evidence="5">3.1.26.5</ecNumber>
    </recommendedName>
    <alternativeName>
        <fullName evidence="15">Mitochondrial ribonuclease P protein 3</fullName>
    </alternativeName>
</protein>
<dbReference type="EC" id="3.1.26.5" evidence="5"/>
<dbReference type="InterPro" id="IPR033495">
    <property type="entry name" value="MRPP3_PIN_dom"/>
</dbReference>
<evidence type="ECO:0000313" key="19">
    <source>
        <dbReference type="RefSeq" id="XP_072842462.1"/>
    </source>
</evidence>
<evidence type="ECO:0000256" key="16">
    <source>
        <dbReference type="SAM" id="MobiDB-lite"/>
    </source>
</evidence>
<dbReference type="InterPro" id="IPR031595">
    <property type="entry name" value="PRORP_C"/>
</dbReference>